<feature type="chain" id="PRO_5045159848" description="IPT/TIG domain-containing protein" evidence="1">
    <location>
        <begin position="25"/>
        <end position="220"/>
    </location>
</feature>
<name>A0ABQ1W265_9BACT</name>
<dbReference type="EMBL" id="BMFP01000002">
    <property type="protein sequence ID" value="GGG09144.1"/>
    <property type="molecule type" value="Genomic_DNA"/>
</dbReference>
<dbReference type="CDD" id="cd00603">
    <property type="entry name" value="IPT_PCSR"/>
    <property type="match status" value="1"/>
</dbReference>
<dbReference type="Proteomes" id="UP000634043">
    <property type="component" value="Unassembled WGS sequence"/>
</dbReference>
<dbReference type="PROSITE" id="PS51257">
    <property type="entry name" value="PROKAR_LIPOPROTEIN"/>
    <property type="match status" value="1"/>
</dbReference>
<evidence type="ECO:0000313" key="4">
    <source>
        <dbReference type="Proteomes" id="UP000634043"/>
    </source>
</evidence>
<feature type="signal peptide" evidence="1">
    <location>
        <begin position="1"/>
        <end position="24"/>
    </location>
</feature>
<proteinExistence type="predicted"/>
<dbReference type="Gene3D" id="2.60.40.10">
    <property type="entry name" value="Immunoglobulins"/>
    <property type="match status" value="1"/>
</dbReference>
<evidence type="ECO:0000313" key="3">
    <source>
        <dbReference type="EMBL" id="GGG09144.1"/>
    </source>
</evidence>
<evidence type="ECO:0000259" key="2">
    <source>
        <dbReference type="SMART" id="SM00429"/>
    </source>
</evidence>
<gene>
    <name evidence="3" type="ORF">GCM10011323_12100</name>
</gene>
<dbReference type="InterPro" id="IPR014756">
    <property type="entry name" value="Ig_E-set"/>
</dbReference>
<dbReference type="SMART" id="SM00429">
    <property type="entry name" value="IPT"/>
    <property type="match status" value="1"/>
</dbReference>
<keyword evidence="1" id="KW-0732">Signal</keyword>
<dbReference type="Pfam" id="PF01833">
    <property type="entry name" value="TIG"/>
    <property type="match status" value="1"/>
</dbReference>
<evidence type="ECO:0000256" key="1">
    <source>
        <dbReference type="SAM" id="SignalP"/>
    </source>
</evidence>
<organism evidence="3 4">
    <name type="scientific">Pontibacter amylolyticus</name>
    <dbReference type="NCBI Taxonomy" id="1424080"/>
    <lineage>
        <taxon>Bacteria</taxon>
        <taxon>Pseudomonadati</taxon>
        <taxon>Bacteroidota</taxon>
        <taxon>Cytophagia</taxon>
        <taxon>Cytophagales</taxon>
        <taxon>Hymenobacteraceae</taxon>
        <taxon>Pontibacter</taxon>
    </lineage>
</organism>
<comment type="caution">
    <text evidence="3">The sequence shown here is derived from an EMBL/GenBank/DDBJ whole genome shotgun (WGS) entry which is preliminary data.</text>
</comment>
<feature type="domain" description="IPT/TIG" evidence="2">
    <location>
        <begin position="136"/>
        <end position="219"/>
    </location>
</feature>
<dbReference type="InterPro" id="IPR002909">
    <property type="entry name" value="IPT_dom"/>
</dbReference>
<dbReference type="InterPro" id="IPR013783">
    <property type="entry name" value="Ig-like_fold"/>
</dbReference>
<sequence>MKLNCSFSLLLAFSLATLLLSCKAKDELTPREYPRMDTGEVTAINTSGATFTGIIRTLGATPVSDHGFTWSTTPHSLVDNSSQISLGPRNEIGPFSATATFAMEADKVHYVRAYARAGEYVVYGPAMPYTSKGSMTPVITGFSPASARRNDQVTITGSNFTQDLNRLTVLFGSTPATIVRATPESIVCMVPYNLQAPQTKITVKLAGKTATTTNNFTLIP</sequence>
<keyword evidence="4" id="KW-1185">Reference proteome</keyword>
<reference evidence="4" key="1">
    <citation type="journal article" date="2019" name="Int. J. Syst. Evol. Microbiol.">
        <title>The Global Catalogue of Microorganisms (GCM) 10K type strain sequencing project: providing services to taxonomists for standard genome sequencing and annotation.</title>
        <authorList>
            <consortium name="The Broad Institute Genomics Platform"/>
            <consortium name="The Broad Institute Genome Sequencing Center for Infectious Disease"/>
            <person name="Wu L."/>
            <person name="Ma J."/>
        </authorList>
    </citation>
    <scope>NUCLEOTIDE SEQUENCE [LARGE SCALE GENOMIC DNA]</scope>
    <source>
        <strain evidence="4">CGMCC 1.12749</strain>
    </source>
</reference>
<protein>
    <recommendedName>
        <fullName evidence="2">IPT/TIG domain-containing protein</fullName>
    </recommendedName>
</protein>
<accession>A0ABQ1W265</accession>
<dbReference type="SUPFAM" id="SSF81296">
    <property type="entry name" value="E set domains"/>
    <property type="match status" value="1"/>
</dbReference>